<accession>A0ABW5E3C9</accession>
<dbReference type="RefSeq" id="WP_377095460.1">
    <property type="nucleotide sequence ID" value="NZ_JBHSJM010000001.1"/>
</dbReference>
<feature type="region of interest" description="Disordered" evidence="1">
    <location>
        <begin position="61"/>
        <end position="86"/>
    </location>
</feature>
<dbReference type="EMBL" id="JBHUJC010000018">
    <property type="protein sequence ID" value="MFD2275945.1"/>
    <property type="molecule type" value="Genomic_DNA"/>
</dbReference>
<keyword evidence="2" id="KW-0472">Membrane</keyword>
<evidence type="ECO:0000313" key="4">
    <source>
        <dbReference type="Proteomes" id="UP001597297"/>
    </source>
</evidence>
<evidence type="ECO:0000313" key="3">
    <source>
        <dbReference type="EMBL" id="MFD2275945.1"/>
    </source>
</evidence>
<name>A0ABW5E3C9_9BACT</name>
<protein>
    <recommendedName>
        <fullName evidence="5">GerMN domain-containing protein</fullName>
    </recommendedName>
</protein>
<comment type="caution">
    <text evidence="3">The sequence shown here is derived from an EMBL/GenBank/DDBJ whole genome shotgun (WGS) entry which is preliminary data.</text>
</comment>
<evidence type="ECO:0008006" key="5">
    <source>
        <dbReference type="Google" id="ProtNLM"/>
    </source>
</evidence>
<keyword evidence="2" id="KW-1133">Transmembrane helix</keyword>
<evidence type="ECO:0000256" key="1">
    <source>
        <dbReference type="SAM" id="MobiDB-lite"/>
    </source>
</evidence>
<keyword evidence="2" id="KW-0812">Transmembrane</keyword>
<proteinExistence type="predicted"/>
<feature type="transmembrane region" description="Helical" evidence="2">
    <location>
        <begin position="5"/>
        <end position="24"/>
    </location>
</feature>
<keyword evidence="4" id="KW-1185">Reference proteome</keyword>
<evidence type="ECO:0000256" key="2">
    <source>
        <dbReference type="SAM" id="Phobius"/>
    </source>
</evidence>
<reference evidence="4" key="1">
    <citation type="journal article" date="2019" name="Int. J. Syst. Evol. Microbiol.">
        <title>The Global Catalogue of Microorganisms (GCM) 10K type strain sequencing project: providing services to taxonomists for standard genome sequencing and annotation.</title>
        <authorList>
            <consortium name="The Broad Institute Genomics Platform"/>
            <consortium name="The Broad Institute Genome Sequencing Center for Infectious Disease"/>
            <person name="Wu L."/>
            <person name="Ma J."/>
        </authorList>
    </citation>
    <scope>NUCLEOTIDE SEQUENCE [LARGE SCALE GENOMIC DNA]</scope>
    <source>
        <strain evidence="4">JCM 16545</strain>
    </source>
</reference>
<dbReference type="Proteomes" id="UP001597297">
    <property type="component" value="Unassembled WGS sequence"/>
</dbReference>
<organism evidence="3 4">
    <name type="scientific">Rubritalea spongiae</name>
    <dbReference type="NCBI Taxonomy" id="430797"/>
    <lineage>
        <taxon>Bacteria</taxon>
        <taxon>Pseudomonadati</taxon>
        <taxon>Verrucomicrobiota</taxon>
        <taxon>Verrucomicrobiia</taxon>
        <taxon>Verrucomicrobiales</taxon>
        <taxon>Rubritaleaceae</taxon>
        <taxon>Rubritalea</taxon>
    </lineage>
</organism>
<sequence>MRIPLYICIPLALALFGGVLWYGAHDMDFTIEPSDTEIAQALHQWQAKHPPLPPREFTPANTIPKQAPPAANSHPETPTIPHGDLSSVPSLDNYTDISGFSSDSFQQLAIELEAKGKLQHSLLAWERSIDHCNNEHPNKAHKAISQLRSALPIWNPDSEQAFPLAIHIHAPEAQAASIETLRDALSQTLLESSSYIITPQIQLTSVTPRAGFPEPPIRIWLSSTDPEPKLTPQLTFRFKPEEDFFSLEEQLYLAIYRSISGHFLQIEGIKPPTTIATHDTAKFALETYLTRRHWQLLSDSLFTETEPPRPAVIIIGEESDQE</sequence>
<gene>
    <name evidence="3" type="ORF">ACFSQZ_05650</name>
</gene>